<evidence type="ECO:0000313" key="2">
    <source>
        <dbReference type="Proteomes" id="UP000807504"/>
    </source>
</evidence>
<keyword evidence="2" id="KW-1185">Reference proteome</keyword>
<name>A0A8T0G1S3_ARGBR</name>
<dbReference type="Proteomes" id="UP000807504">
    <property type="component" value="Unassembled WGS sequence"/>
</dbReference>
<protein>
    <submittedName>
        <fullName evidence="1">Uncharacterized protein</fullName>
    </submittedName>
</protein>
<accession>A0A8T0G1S3</accession>
<evidence type="ECO:0000313" key="1">
    <source>
        <dbReference type="EMBL" id="KAF8795940.1"/>
    </source>
</evidence>
<organism evidence="1 2">
    <name type="scientific">Argiope bruennichi</name>
    <name type="common">Wasp spider</name>
    <name type="synonym">Aranea bruennichi</name>
    <dbReference type="NCBI Taxonomy" id="94029"/>
    <lineage>
        <taxon>Eukaryota</taxon>
        <taxon>Metazoa</taxon>
        <taxon>Ecdysozoa</taxon>
        <taxon>Arthropoda</taxon>
        <taxon>Chelicerata</taxon>
        <taxon>Arachnida</taxon>
        <taxon>Araneae</taxon>
        <taxon>Araneomorphae</taxon>
        <taxon>Entelegynae</taxon>
        <taxon>Araneoidea</taxon>
        <taxon>Araneidae</taxon>
        <taxon>Argiope</taxon>
    </lineage>
</organism>
<reference evidence="1" key="1">
    <citation type="journal article" date="2020" name="bioRxiv">
        <title>Chromosome-level reference genome of the European wasp spider Argiope bruennichi: a resource for studies on range expansion and evolutionary adaptation.</title>
        <authorList>
            <person name="Sheffer M.M."/>
            <person name="Hoppe A."/>
            <person name="Krehenwinkel H."/>
            <person name="Uhl G."/>
            <person name="Kuss A.W."/>
            <person name="Jensen L."/>
            <person name="Jensen C."/>
            <person name="Gillespie R.G."/>
            <person name="Hoff K.J."/>
            <person name="Prost S."/>
        </authorList>
    </citation>
    <scope>NUCLEOTIDE SEQUENCE</scope>
</reference>
<comment type="caution">
    <text evidence="1">The sequence shown here is derived from an EMBL/GenBank/DDBJ whole genome shotgun (WGS) entry which is preliminary data.</text>
</comment>
<sequence length="82" mass="9336">MEMDDDFDLTASQLSMLDADEKMQSQLTNKINAEQQTDISGSTYSNNNPLTMEIINELHSLRASIECLQEKLDEHCSRETKP</sequence>
<reference evidence="1" key="2">
    <citation type="submission" date="2020-06" db="EMBL/GenBank/DDBJ databases">
        <authorList>
            <person name="Sheffer M."/>
        </authorList>
    </citation>
    <scope>NUCLEOTIDE SEQUENCE</scope>
</reference>
<proteinExistence type="predicted"/>
<gene>
    <name evidence="1" type="ORF">HNY73_000384</name>
</gene>
<dbReference type="AlphaFoldDB" id="A0A8T0G1S3"/>
<dbReference type="EMBL" id="JABXBU010000001">
    <property type="protein sequence ID" value="KAF8795940.1"/>
    <property type="molecule type" value="Genomic_DNA"/>
</dbReference>